<keyword evidence="4 7" id="KW-0812">Transmembrane</keyword>
<dbReference type="NCBIfam" id="TIGR00786">
    <property type="entry name" value="dctM"/>
    <property type="match status" value="1"/>
</dbReference>
<feature type="transmembrane region" description="Helical" evidence="7">
    <location>
        <begin position="241"/>
        <end position="259"/>
    </location>
</feature>
<feature type="domain" description="TRAP C4-dicarboxylate transport system permease DctM subunit" evidence="8">
    <location>
        <begin position="7"/>
        <end position="416"/>
    </location>
</feature>
<gene>
    <name evidence="9" type="ORF">SAMN04487955_10360</name>
</gene>
<name>A0A1I7GJS1_9GAMM</name>
<evidence type="ECO:0000256" key="7">
    <source>
        <dbReference type="RuleBase" id="RU369079"/>
    </source>
</evidence>
<dbReference type="RefSeq" id="WP_089793568.1">
    <property type="nucleotide sequence ID" value="NZ_FPBP01000003.1"/>
</dbReference>
<reference evidence="10" key="1">
    <citation type="submission" date="2016-10" db="EMBL/GenBank/DDBJ databases">
        <authorList>
            <person name="Varghese N."/>
            <person name="Submissions S."/>
        </authorList>
    </citation>
    <scope>NUCLEOTIDE SEQUENCE [LARGE SCALE GENOMIC DNA]</scope>
    <source>
        <strain evidence="10">CGMCC 1.6981</strain>
    </source>
</reference>
<accession>A0A1I7GJS1</accession>
<feature type="transmembrane region" description="Helical" evidence="7">
    <location>
        <begin position="139"/>
        <end position="161"/>
    </location>
</feature>
<dbReference type="InterPro" id="IPR004681">
    <property type="entry name" value="TRAP_DctM"/>
</dbReference>
<dbReference type="Proteomes" id="UP000198693">
    <property type="component" value="Unassembled WGS sequence"/>
</dbReference>
<feature type="transmembrane region" description="Helical" evidence="7">
    <location>
        <begin position="81"/>
        <end position="104"/>
    </location>
</feature>
<comment type="similarity">
    <text evidence="7">Belongs to the TRAP transporter large permease family.</text>
</comment>
<feature type="transmembrane region" description="Helical" evidence="7">
    <location>
        <begin position="219"/>
        <end position="235"/>
    </location>
</feature>
<protein>
    <recommendedName>
        <fullName evidence="7">TRAP transporter large permease protein</fullName>
    </recommendedName>
</protein>
<evidence type="ECO:0000256" key="2">
    <source>
        <dbReference type="ARBA" id="ARBA00022475"/>
    </source>
</evidence>
<dbReference type="PANTHER" id="PTHR33362">
    <property type="entry name" value="SIALIC ACID TRAP TRANSPORTER PERMEASE PROTEIN SIAT-RELATED"/>
    <property type="match status" value="1"/>
</dbReference>
<dbReference type="GO" id="GO:0005886">
    <property type="term" value="C:plasma membrane"/>
    <property type="evidence" value="ECO:0007669"/>
    <property type="project" value="UniProtKB-SubCell"/>
</dbReference>
<keyword evidence="5 7" id="KW-1133">Transmembrane helix</keyword>
<keyword evidence="6 7" id="KW-0472">Membrane</keyword>
<dbReference type="InterPro" id="IPR010656">
    <property type="entry name" value="DctM"/>
</dbReference>
<feature type="transmembrane region" description="Helical" evidence="7">
    <location>
        <begin position="355"/>
        <end position="374"/>
    </location>
</feature>
<keyword evidence="2" id="KW-1003">Cell membrane</keyword>
<feature type="transmembrane region" description="Helical" evidence="7">
    <location>
        <begin position="110"/>
        <end position="127"/>
    </location>
</feature>
<dbReference type="PANTHER" id="PTHR33362:SF5">
    <property type="entry name" value="C4-DICARBOXYLATE TRAP TRANSPORTER LARGE PERMEASE PROTEIN DCTM"/>
    <property type="match status" value="1"/>
</dbReference>
<comment type="subunit">
    <text evidence="7">The complex comprises the extracytoplasmic solute receptor protein and the two transmembrane proteins.</text>
</comment>
<keyword evidence="3 7" id="KW-0997">Cell inner membrane</keyword>
<dbReference type="EMBL" id="FPBP01000003">
    <property type="protein sequence ID" value="SFU48669.1"/>
    <property type="molecule type" value="Genomic_DNA"/>
</dbReference>
<feature type="transmembrane region" description="Helical" evidence="7">
    <location>
        <begin position="312"/>
        <end position="343"/>
    </location>
</feature>
<dbReference type="GO" id="GO:0022857">
    <property type="term" value="F:transmembrane transporter activity"/>
    <property type="evidence" value="ECO:0007669"/>
    <property type="project" value="UniProtKB-UniRule"/>
</dbReference>
<keyword evidence="7" id="KW-0813">Transport</keyword>
<evidence type="ECO:0000256" key="5">
    <source>
        <dbReference type="ARBA" id="ARBA00022989"/>
    </source>
</evidence>
<dbReference type="Pfam" id="PF06808">
    <property type="entry name" value="DctM"/>
    <property type="match status" value="1"/>
</dbReference>
<dbReference type="AlphaFoldDB" id="A0A1I7GJS1"/>
<comment type="function">
    <text evidence="7">Part of the tripartite ATP-independent periplasmic (TRAP) transport system.</text>
</comment>
<feature type="transmembrane region" description="Helical" evidence="7">
    <location>
        <begin position="167"/>
        <end position="188"/>
    </location>
</feature>
<evidence type="ECO:0000256" key="3">
    <source>
        <dbReference type="ARBA" id="ARBA00022519"/>
    </source>
</evidence>
<organism evidence="9 10">
    <name type="scientific">Halomonas korlensis</name>
    <dbReference type="NCBI Taxonomy" id="463301"/>
    <lineage>
        <taxon>Bacteria</taxon>
        <taxon>Pseudomonadati</taxon>
        <taxon>Pseudomonadota</taxon>
        <taxon>Gammaproteobacteria</taxon>
        <taxon>Oceanospirillales</taxon>
        <taxon>Halomonadaceae</taxon>
        <taxon>Halomonas</taxon>
    </lineage>
</organism>
<dbReference type="OrthoDB" id="9796052at2"/>
<feature type="transmembrane region" description="Helical" evidence="7">
    <location>
        <begin position="394"/>
        <end position="413"/>
    </location>
</feature>
<keyword evidence="10" id="KW-1185">Reference proteome</keyword>
<evidence type="ECO:0000259" key="8">
    <source>
        <dbReference type="Pfam" id="PF06808"/>
    </source>
</evidence>
<evidence type="ECO:0000256" key="4">
    <source>
        <dbReference type="ARBA" id="ARBA00022692"/>
    </source>
</evidence>
<evidence type="ECO:0000313" key="10">
    <source>
        <dbReference type="Proteomes" id="UP000198693"/>
    </source>
</evidence>
<sequence length="425" mass="44688">MGITVLFLSFVVLLLLGMPVAFALGISSALSVIMTGVVPVSYLTQTMFGAVDSYSLLAVPLFVLSGVIMEYGGLSKRLIDAAKAFVGHITGGLAAVTLLGTAVFAMLSGSGPATVAAIGGIMIPAMVREGYGRGFSAGVVATAGGVGIVIPPSIPLIIYGITTNTSIGDLFLAGLIPGFAIVFMLYLVSRHISKKNGYGADISKASWNERWVSVWRAKWTLLMPIVVLGGIYGGVFTPTEASGIAVAYSLVLAIFYRETKLTQIPMMLKTTYLISGMILIIIATASTYARILTLERIPTLIASFLSGLPVPFWVILAVIVLLLLFIGMFMETIAGIILLAPILVPVVTTMGMDPVHFGIVMILASMIGFATPPVGDNLNVASAISGLSIERVSIAALPFVAVLIILLFIIAYVPQITMLLPNWLG</sequence>
<comment type="subcellular location">
    <subcellularLocation>
        <location evidence="1 7">Cell inner membrane</location>
        <topology evidence="1 7">Multi-pass membrane protein</topology>
    </subcellularLocation>
</comment>
<dbReference type="PIRSF" id="PIRSF006066">
    <property type="entry name" value="HI0050"/>
    <property type="match status" value="1"/>
</dbReference>
<evidence type="ECO:0000256" key="1">
    <source>
        <dbReference type="ARBA" id="ARBA00004429"/>
    </source>
</evidence>
<evidence type="ECO:0000256" key="6">
    <source>
        <dbReference type="ARBA" id="ARBA00023136"/>
    </source>
</evidence>
<proteinExistence type="inferred from homology"/>
<dbReference type="STRING" id="463301.SAMN04487955_10360"/>
<feature type="transmembrane region" description="Helical" evidence="7">
    <location>
        <begin position="47"/>
        <end position="69"/>
    </location>
</feature>
<feature type="transmembrane region" description="Helical" evidence="7">
    <location>
        <begin position="271"/>
        <end position="292"/>
    </location>
</feature>
<evidence type="ECO:0000313" key="9">
    <source>
        <dbReference type="EMBL" id="SFU48669.1"/>
    </source>
</evidence>